<evidence type="ECO:0000256" key="1">
    <source>
        <dbReference type="SAM" id="MobiDB-lite"/>
    </source>
</evidence>
<dbReference type="Proteomes" id="UP001410795">
    <property type="component" value="Unassembled WGS sequence"/>
</dbReference>
<keyword evidence="3" id="KW-1185">Reference proteome</keyword>
<feature type="region of interest" description="Disordered" evidence="1">
    <location>
        <begin position="397"/>
        <end position="432"/>
    </location>
</feature>
<dbReference type="EMBL" id="BAAAYV010000005">
    <property type="protein sequence ID" value="GAA3652852.1"/>
    <property type="molecule type" value="Genomic_DNA"/>
</dbReference>
<dbReference type="RefSeq" id="WP_221855383.1">
    <property type="nucleotide sequence ID" value="NZ_BAAAYV010000005.1"/>
</dbReference>
<feature type="compositionally biased region" description="Gly residues" evidence="1">
    <location>
        <begin position="409"/>
        <end position="432"/>
    </location>
</feature>
<evidence type="ECO:0000313" key="3">
    <source>
        <dbReference type="Proteomes" id="UP001410795"/>
    </source>
</evidence>
<feature type="region of interest" description="Disordered" evidence="1">
    <location>
        <begin position="1"/>
        <end position="23"/>
    </location>
</feature>
<protein>
    <submittedName>
        <fullName evidence="2">Uncharacterized protein</fullName>
    </submittedName>
</protein>
<name>A0ABP7BAU2_9MICO</name>
<sequence>MAGFWGRRKREEEAAQQAQDDDLARRARTALVAADERIRSTSDELEFAAAELGETATGPLREGITAVRTHMAEAFHLHQLNHDEIPDTADELRTRNARIVQLCEWAEDVLDERTEALRERIATVRQAPQVIERVRTDVERLRARLPQTRDTVARLSGRYSDAALHRVAANPDEAEQLLDFALHSADVSARRREARRAEEANVALETATEAVRRAGTIIDGVEDFEIEALRAQSTLAEVVADSRQDIVAARPLMQSGSPHSAEVTEAVADLEAALAALPGPGTASDPFADLAALRDANAALDTVVDKARRRAERPLPSIEQVRHAVDAADHAIAVAHSVIAGHRGWIGADARTRLAEAQRLRPDVDPLLSSEETREEALTLARRVQQLANEALQAAQRDIDSGRPDGDDWGGSGWGGGPGWGGGRGRPRTGGGDILGPVVGGLLLGGLLGDLFD</sequence>
<organism evidence="2 3">
    <name type="scientific">Microbacterium marinilacus</name>
    <dbReference type="NCBI Taxonomy" id="415209"/>
    <lineage>
        <taxon>Bacteria</taxon>
        <taxon>Bacillati</taxon>
        <taxon>Actinomycetota</taxon>
        <taxon>Actinomycetes</taxon>
        <taxon>Micrococcales</taxon>
        <taxon>Microbacteriaceae</taxon>
        <taxon>Microbacterium</taxon>
    </lineage>
</organism>
<feature type="compositionally biased region" description="Basic and acidic residues" evidence="1">
    <location>
        <begin position="397"/>
        <end position="406"/>
    </location>
</feature>
<proteinExistence type="predicted"/>
<accession>A0ABP7BAU2</accession>
<comment type="caution">
    <text evidence="2">The sequence shown here is derived from an EMBL/GenBank/DDBJ whole genome shotgun (WGS) entry which is preliminary data.</text>
</comment>
<gene>
    <name evidence="2" type="ORF">GCM10022202_10890</name>
</gene>
<reference evidence="3" key="1">
    <citation type="journal article" date="2019" name="Int. J. Syst. Evol. Microbiol.">
        <title>The Global Catalogue of Microorganisms (GCM) 10K type strain sequencing project: providing services to taxonomists for standard genome sequencing and annotation.</title>
        <authorList>
            <consortium name="The Broad Institute Genomics Platform"/>
            <consortium name="The Broad Institute Genome Sequencing Center for Infectious Disease"/>
            <person name="Wu L."/>
            <person name="Ma J."/>
        </authorList>
    </citation>
    <scope>NUCLEOTIDE SEQUENCE [LARGE SCALE GENOMIC DNA]</scope>
    <source>
        <strain evidence="3">JCM 16546</strain>
    </source>
</reference>
<evidence type="ECO:0000313" key="2">
    <source>
        <dbReference type="EMBL" id="GAA3652852.1"/>
    </source>
</evidence>